<dbReference type="GO" id="GO:0016757">
    <property type="term" value="F:glycosyltransferase activity"/>
    <property type="evidence" value="ECO:0007669"/>
    <property type="project" value="TreeGrafter"/>
</dbReference>
<sequence>MPRIKVAIVIKYFFPIKRPSGISSFVYELANALAQDVDLTVVSYKKEKDTKDKDRYNGYDIIKVKKPFTITAPNLVNKLNPDAVVIFSGIFEPLKTFFYFGLISILLKNKNQIFCQATNYNKKILSPYYKLFLRQFKNIIATNDYLRQQYQNLGIKSVLITPGVNSAALNQKILEVNKSQKVRIGFFGHFYQIKGPDRLLNAFLKINPRKAEVIFAGGDGPLKDLIKEQTEKDSRIILVGWQKSIIPTIASCDLVVLPYRSSDSVLGHSQAALEAMSLEIPVIGTKTPSLEFLIKDGYNGYIVKNDEELTEKLQYLIDDPAKRKELGINARRTIINNFDIKKIAKDYLNLLNGNR</sequence>
<dbReference type="AlphaFoldDB" id="A0A2H0YWJ8"/>
<dbReference type="PANTHER" id="PTHR45947:SF3">
    <property type="entry name" value="SULFOQUINOVOSYL TRANSFERASE SQD2"/>
    <property type="match status" value="1"/>
</dbReference>
<dbReference type="InterPro" id="IPR050194">
    <property type="entry name" value="Glycosyltransferase_grp1"/>
</dbReference>
<gene>
    <name evidence="1" type="ORF">COT24_01165</name>
</gene>
<evidence type="ECO:0000313" key="2">
    <source>
        <dbReference type="Proteomes" id="UP000231542"/>
    </source>
</evidence>
<organism evidence="1 2">
    <name type="scientific">Candidatus Kerfeldbacteria bacterium CG08_land_8_20_14_0_20_40_16</name>
    <dbReference type="NCBI Taxonomy" id="2014244"/>
    <lineage>
        <taxon>Bacteria</taxon>
        <taxon>Candidatus Kerfeldiibacteriota</taxon>
    </lineage>
</organism>
<dbReference type="Proteomes" id="UP000231542">
    <property type="component" value="Unassembled WGS sequence"/>
</dbReference>
<dbReference type="Gene3D" id="3.40.50.2000">
    <property type="entry name" value="Glycogen Phosphorylase B"/>
    <property type="match status" value="2"/>
</dbReference>
<dbReference type="CDD" id="cd03801">
    <property type="entry name" value="GT4_PimA-like"/>
    <property type="match status" value="1"/>
</dbReference>
<name>A0A2H0YWJ8_9BACT</name>
<protein>
    <recommendedName>
        <fullName evidence="3">Glycosyl transferase family 1 domain-containing protein</fullName>
    </recommendedName>
</protein>
<evidence type="ECO:0008006" key="3">
    <source>
        <dbReference type="Google" id="ProtNLM"/>
    </source>
</evidence>
<dbReference type="EMBL" id="PEXU01000014">
    <property type="protein sequence ID" value="PIS42871.1"/>
    <property type="molecule type" value="Genomic_DNA"/>
</dbReference>
<dbReference type="SUPFAM" id="SSF53756">
    <property type="entry name" value="UDP-Glycosyltransferase/glycogen phosphorylase"/>
    <property type="match status" value="1"/>
</dbReference>
<dbReference type="Pfam" id="PF13692">
    <property type="entry name" value="Glyco_trans_1_4"/>
    <property type="match status" value="1"/>
</dbReference>
<reference evidence="1 2" key="1">
    <citation type="submission" date="2017-09" db="EMBL/GenBank/DDBJ databases">
        <title>Depth-based differentiation of microbial function through sediment-hosted aquifers and enrichment of novel symbionts in the deep terrestrial subsurface.</title>
        <authorList>
            <person name="Probst A.J."/>
            <person name="Ladd B."/>
            <person name="Jarett J.K."/>
            <person name="Geller-Mcgrath D.E."/>
            <person name="Sieber C.M."/>
            <person name="Emerson J.B."/>
            <person name="Anantharaman K."/>
            <person name="Thomas B.C."/>
            <person name="Malmstrom R."/>
            <person name="Stieglmeier M."/>
            <person name="Klingl A."/>
            <person name="Woyke T."/>
            <person name="Ryan C.M."/>
            <person name="Banfield J.F."/>
        </authorList>
    </citation>
    <scope>NUCLEOTIDE SEQUENCE [LARGE SCALE GENOMIC DNA]</scope>
    <source>
        <strain evidence="1">CG08_land_8_20_14_0_20_40_16</strain>
    </source>
</reference>
<proteinExistence type="predicted"/>
<evidence type="ECO:0000313" key="1">
    <source>
        <dbReference type="EMBL" id="PIS42871.1"/>
    </source>
</evidence>
<comment type="caution">
    <text evidence="1">The sequence shown here is derived from an EMBL/GenBank/DDBJ whole genome shotgun (WGS) entry which is preliminary data.</text>
</comment>
<accession>A0A2H0YWJ8</accession>
<dbReference type="PANTHER" id="PTHR45947">
    <property type="entry name" value="SULFOQUINOVOSYL TRANSFERASE SQD2"/>
    <property type="match status" value="1"/>
</dbReference>